<geneLocation type="plasmid" evidence="2">
    <name>p2</name>
</geneLocation>
<dbReference type="AlphaFoldDB" id="A0A4D8RCL1"/>
<proteinExistence type="predicted"/>
<dbReference type="GO" id="GO:0016301">
    <property type="term" value="F:kinase activity"/>
    <property type="evidence" value="ECO:0007669"/>
    <property type="project" value="UniProtKB-KW"/>
</dbReference>
<organism evidence="2 3">
    <name type="scientific">Azospirillum brasilense</name>
    <dbReference type="NCBI Taxonomy" id="192"/>
    <lineage>
        <taxon>Bacteria</taxon>
        <taxon>Pseudomonadati</taxon>
        <taxon>Pseudomonadota</taxon>
        <taxon>Alphaproteobacteria</taxon>
        <taxon>Rhodospirillales</taxon>
        <taxon>Azospirillaceae</taxon>
        <taxon>Azospirillum</taxon>
    </lineage>
</organism>
<keyword evidence="2" id="KW-0418">Kinase</keyword>
<name>A0A4D8RCL1_AZOBR</name>
<dbReference type="EMBL" id="CP032347">
    <property type="protein sequence ID" value="QCO18406.1"/>
    <property type="molecule type" value="Genomic_DNA"/>
</dbReference>
<evidence type="ECO:0000313" key="2">
    <source>
        <dbReference type="EMBL" id="QCO18406.1"/>
    </source>
</evidence>
<dbReference type="InterPro" id="IPR036393">
    <property type="entry name" value="AceGlu_kinase-like_sf"/>
</dbReference>
<sequence length="213" mass="22564">MSSAPLWVVKLGGSLWRAPELRRWLEILAAARRLRVVIVPGGGPFADAVRDAQPALGFGDRAAHRMALLAMEQYGTALADLEPRLSPARSLADLRGRPSPTVWMPLPLADDADVAESWDVTSDSLAVWLAGALGATCAVLVKSASLPDAAVPATQLVTEGIVDPALPDRMARYGGAVWCVSRDEHRRFAKALDQGNPCGTRLTLPADAPNADG</sequence>
<dbReference type="InterPro" id="IPR001048">
    <property type="entry name" value="Asp/Glu/Uridylate_kinase"/>
</dbReference>
<accession>A0A4D8RCL1</accession>
<keyword evidence="2" id="KW-0808">Transferase</keyword>
<dbReference type="Pfam" id="PF00696">
    <property type="entry name" value="AA_kinase"/>
    <property type="match status" value="1"/>
</dbReference>
<reference evidence="2 3" key="1">
    <citation type="submission" date="2018-09" db="EMBL/GenBank/DDBJ databases">
        <title>Whole genome based analysis of evolution and adaptive divergence in Indian and Brazilian strains of Azospirillum brasilense.</title>
        <authorList>
            <person name="Singh C."/>
            <person name="Tripathi A.K."/>
        </authorList>
    </citation>
    <scope>NUCLEOTIDE SEQUENCE [LARGE SCALE GENOMIC DNA]</scope>
    <source>
        <strain evidence="2 3">MTCC4039</strain>
        <plasmid evidence="2 3">p2</plasmid>
    </source>
</reference>
<feature type="domain" description="Aspartate/glutamate/uridylate kinase" evidence="1">
    <location>
        <begin position="6"/>
        <end position="69"/>
    </location>
</feature>
<protein>
    <submittedName>
        <fullName evidence="2">Aspartate/glutamate/uridylate kinase</fullName>
    </submittedName>
</protein>
<dbReference type="Gene3D" id="3.40.1160.10">
    <property type="entry name" value="Acetylglutamate kinase-like"/>
    <property type="match status" value="1"/>
</dbReference>
<dbReference type="RefSeq" id="WP_137142400.1">
    <property type="nucleotide sequence ID" value="NZ_CP032347.1"/>
</dbReference>
<keyword evidence="2" id="KW-0614">Plasmid</keyword>
<evidence type="ECO:0000313" key="3">
    <source>
        <dbReference type="Proteomes" id="UP000298693"/>
    </source>
</evidence>
<evidence type="ECO:0000259" key="1">
    <source>
        <dbReference type="Pfam" id="PF00696"/>
    </source>
</evidence>
<dbReference type="Proteomes" id="UP000298693">
    <property type="component" value="Plasmid p2"/>
</dbReference>
<dbReference type="SUPFAM" id="SSF53633">
    <property type="entry name" value="Carbamate kinase-like"/>
    <property type="match status" value="1"/>
</dbReference>
<gene>
    <name evidence="2" type="ORF">D3869_24515</name>
</gene>